<evidence type="ECO:0000259" key="2">
    <source>
        <dbReference type="Pfam" id="PF14905"/>
    </source>
</evidence>
<protein>
    <submittedName>
        <fullName evidence="3">Outer membrane beta-barrel protein</fullName>
    </submittedName>
</protein>
<dbReference type="EMBL" id="JABFCR010000016">
    <property type="protein sequence ID" value="NNU33668.1"/>
    <property type="molecule type" value="Genomic_DNA"/>
</dbReference>
<reference evidence="3 4" key="1">
    <citation type="submission" date="2020-05" db="EMBL/GenBank/DDBJ databases">
        <authorList>
            <person name="Khan S.A."/>
            <person name="Jeon C.O."/>
            <person name="Chun B.H."/>
        </authorList>
    </citation>
    <scope>NUCLEOTIDE SEQUENCE [LARGE SCALE GENOMIC DNA]</scope>
    <source>
        <strain evidence="3 4">S1162</strain>
    </source>
</reference>
<feature type="region of interest" description="Disordered" evidence="1">
    <location>
        <begin position="525"/>
        <end position="553"/>
    </location>
</feature>
<keyword evidence="4" id="KW-1185">Reference proteome</keyword>
<sequence>MVQAKLNGKTFNSGSVAQALKTLPADIVEKIQIVDDYGDQAARTGIKTGLPQKVLNITTKPDRSVGTQGRLVAQAGNNDRYNFGLSGTRINANQVFSVNGNIKNTVDGIGGGNPGTTMSGRPEIGYTDQWSKKVEVNSHLAYDFSNNNSINHQWGNDPTTLGVRYFDEQGSANNSSRGYNGHFQIKMDLDSAKNNFLQITPSFSKSHSNNARTFGRDQTDDFRDTLGNSLFQHQISNGSSSTYNENNSYNLNVFFLHKFMKPKRNISSSFNFSNSTSKANGGSNRLYKFYADSTRNNFIRDSTINVLTERNNHNRSYSGRVTYTEPLGELSLLDFTADLNKSDNNAEALQYEIDPITKQLALRNDLSNVYGFTTTQGRYTGNYRYDGKKVTLSLGVTAIEYNLSGTKLNVTTGQNEASSRSTFRVVPAFRFAYQWTRTQRFQLNYNGGNVDPQFQQIQPFTDRSNPNNIVVGNPDLNPGFNHSINSNYNNYIANSVFNVSLSAYANFYDNKITTNNINIRVTTPAVPAVPPSGTDPGSPAKPAVTRTSTKQIL</sequence>
<proteinExistence type="predicted"/>
<evidence type="ECO:0000313" key="3">
    <source>
        <dbReference type="EMBL" id="NNU33668.1"/>
    </source>
</evidence>
<evidence type="ECO:0000256" key="1">
    <source>
        <dbReference type="SAM" id="MobiDB-lite"/>
    </source>
</evidence>
<dbReference type="RefSeq" id="WP_175269357.1">
    <property type="nucleotide sequence ID" value="NZ_JABFCR010000016.1"/>
</dbReference>
<gene>
    <name evidence="3" type="ORF">HK413_05030</name>
</gene>
<dbReference type="InterPro" id="IPR041700">
    <property type="entry name" value="OMP_b-brl_3"/>
</dbReference>
<evidence type="ECO:0000313" key="4">
    <source>
        <dbReference type="Proteomes" id="UP000566071"/>
    </source>
</evidence>
<dbReference type="Proteomes" id="UP000566071">
    <property type="component" value="Unassembled WGS sequence"/>
</dbReference>
<accession>A0ABX1W152</accession>
<dbReference type="SUPFAM" id="SSF56935">
    <property type="entry name" value="Porins"/>
    <property type="match status" value="1"/>
</dbReference>
<dbReference type="Pfam" id="PF14905">
    <property type="entry name" value="OMP_b-brl_3"/>
    <property type="match status" value="1"/>
</dbReference>
<name>A0ABX1W152_9SPHI</name>
<organism evidence="3 4">
    <name type="scientific">Mucilaginibacter humi</name>
    <dbReference type="NCBI Taxonomy" id="2732510"/>
    <lineage>
        <taxon>Bacteria</taxon>
        <taxon>Pseudomonadati</taxon>
        <taxon>Bacteroidota</taxon>
        <taxon>Sphingobacteriia</taxon>
        <taxon>Sphingobacteriales</taxon>
        <taxon>Sphingobacteriaceae</taxon>
        <taxon>Mucilaginibacter</taxon>
    </lineage>
</organism>
<comment type="caution">
    <text evidence="3">The sequence shown here is derived from an EMBL/GenBank/DDBJ whole genome shotgun (WGS) entry which is preliminary data.</text>
</comment>
<feature type="domain" description="Outer membrane protein beta-barrel" evidence="2">
    <location>
        <begin position="257"/>
        <end position="518"/>
    </location>
</feature>